<accession>A0ABQ3T3L2</accession>
<gene>
    <name evidence="1" type="ORF">Sspor_05300</name>
</gene>
<organism evidence="1 2">
    <name type="scientific">Streptomyces spororaveus</name>
    <dbReference type="NCBI Taxonomy" id="284039"/>
    <lineage>
        <taxon>Bacteria</taxon>
        <taxon>Bacillati</taxon>
        <taxon>Actinomycetota</taxon>
        <taxon>Actinomycetes</taxon>
        <taxon>Kitasatosporales</taxon>
        <taxon>Streptomycetaceae</taxon>
        <taxon>Streptomyces</taxon>
    </lineage>
</organism>
<proteinExistence type="predicted"/>
<comment type="caution">
    <text evidence="1">The sequence shown here is derived from an EMBL/GenBank/DDBJ whole genome shotgun (WGS) entry which is preliminary data.</text>
</comment>
<dbReference type="Proteomes" id="UP000608522">
    <property type="component" value="Unassembled WGS sequence"/>
</dbReference>
<reference evidence="2" key="1">
    <citation type="submission" date="2023-07" db="EMBL/GenBank/DDBJ databases">
        <title>Whole genome shotgun sequence of Streptomyces spororaveus NBRC 15456.</title>
        <authorList>
            <person name="Komaki H."/>
            <person name="Tamura T."/>
        </authorList>
    </citation>
    <scope>NUCLEOTIDE SEQUENCE [LARGE SCALE GENOMIC DNA]</scope>
    <source>
        <strain evidence="2">NBRC 15456</strain>
    </source>
</reference>
<protein>
    <submittedName>
        <fullName evidence="1">Uncharacterized protein</fullName>
    </submittedName>
</protein>
<sequence>MHSGVGETRHVIAGQTQLRCFLGENYRNPHWRPPDEVKWTEVLRAEGVRTKEVRLVVPLVVAAELDQLKPEAGTRVLSDDFGMHLRAQGLSLQAMRLPADYRKGGSAAGG</sequence>
<evidence type="ECO:0000313" key="1">
    <source>
        <dbReference type="EMBL" id="GHI74969.1"/>
    </source>
</evidence>
<evidence type="ECO:0000313" key="2">
    <source>
        <dbReference type="Proteomes" id="UP000608522"/>
    </source>
</evidence>
<keyword evidence="2" id="KW-1185">Reference proteome</keyword>
<dbReference type="EMBL" id="BNED01000003">
    <property type="protein sequence ID" value="GHI74969.1"/>
    <property type="molecule type" value="Genomic_DNA"/>
</dbReference>
<name>A0ABQ3T3L2_9ACTN</name>